<keyword evidence="3" id="KW-1185">Reference proteome</keyword>
<gene>
    <name evidence="2" type="ORF">SPARVUS_LOCUS334515</name>
</gene>
<proteinExistence type="predicted"/>
<sequence>VPLERFPFTSCPIAKPGSERKALQSEEITRTSIPFERCPLYSCSGDNPKYENFLLLSFSGLTAHSWSPWAIGHHGAPVSLPKLKKPMKKVPGASHGAPY</sequence>
<accession>A0ABN9AEX6</accession>
<feature type="non-terminal residue" evidence="2">
    <location>
        <position position="1"/>
    </location>
</feature>
<dbReference type="Proteomes" id="UP001162483">
    <property type="component" value="Unassembled WGS sequence"/>
</dbReference>
<protein>
    <submittedName>
        <fullName evidence="2">Uncharacterized protein</fullName>
    </submittedName>
</protein>
<name>A0ABN9AEX6_9NEOB</name>
<dbReference type="EMBL" id="CATNWA010000115">
    <property type="protein sequence ID" value="CAI9533196.1"/>
    <property type="molecule type" value="Genomic_DNA"/>
</dbReference>
<evidence type="ECO:0000256" key="1">
    <source>
        <dbReference type="SAM" id="MobiDB-lite"/>
    </source>
</evidence>
<reference evidence="2" key="1">
    <citation type="submission" date="2023-05" db="EMBL/GenBank/DDBJ databases">
        <authorList>
            <person name="Stuckert A."/>
        </authorList>
    </citation>
    <scope>NUCLEOTIDE SEQUENCE</scope>
</reference>
<comment type="caution">
    <text evidence="2">The sequence shown here is derived from an EMBL/GenBank/DDBJ whole genome shotgun (WGS) entry which is preliminary data.</text>
</comment>
<evidence type="ECO:0000313" key="2">
    <source>
        <dbReference type="EMBL" id="CAI9533196.1"/>
    </source>
</evidence>
<evidence type="ECO:0000313" key="3">
    <source>
        <dbReference type="Proteomes" id="UP001162483"/>
    </source>
</evidence>
<organism evidence="2 3">
    <name type="scientific">Staurois parvus</name>
    <dbReference type="NCBI Taxonomy" id="386267"/>
    <lineage>
        <taxon>Eukaryota</taxon>
        <taxon>Metazoa</taxon>
        <taxon>Chordata</taxon>
        <taxon>Craniata</taxon>
        <taxon>Vertebrata</taxon>
        <taxon>Euteleostomi</taxon>
        <taxon>Amphibia</taxon>
        <taxon>Batrachia</taxon>
        <taxon>Anura</taxon>
        <taxon>Neobatrachia</taxon>
        <taxon>Ranoidea</taxon>
        <taxon>Ranidae</taxon>
        <taxon>Staurois</taxon>
    </lineage>
</organism>
<feature type="region of interest" description="Disordered" evidence="1">
    <location>
        <begin position="79"/>
        <end position="99"/>
    </location>
</feature>